<organism evidence="12 13">
    <name type="scientific">Rheinheimera mesophila</name>
    <dbReference type="NCBI Taxonomy" id="1547515"/>
    <lineage>
        <taxon>Bacteria</taxon>
        <taxon>Pseudomonadati</taxon>
        <taxon>Pseudomonadota</taxon>
        <taxon>Gammaproteobacteria</taxon>
        <taxon>Chromatiales</taxon>
        <taxon>Chromatiaceae</taxon>
        <taxon>Rheinheimera</taxon>
    </lineage>
</organism>
<comment type="caution">
    <text evidence="12">The sequence shown here is derived from an EMBL/GenBank/DDBJ whole genome shotgun (WGS) entry which is preliminary data.</text>
</comment>
<evidence type="ECO:0000256" key="6">
    <source>
        <dbReference type="ARBA" id="ARBA00022857"/>
    </source>
</evidence>
<evidence type="ECO:0000256" key="9">
    <source>
        <dbReference type="ARBA" id="ARBA00048793"/>
    </source>
</evidence>
<dbReference type="InterPro" id="IPR013328">
    <property type="entry name" value="6PGD_dom2"/>
</dbReference>
<comment type="catalytic activity">
    <reaction evidence="9">
        <text>(R)-pantoate + NADP(+) = 2-dehydropantoate + NADPH + H(+)</text>
        <dbReference type="Rhea" id="RHEA:16233"/>
        <dbReference type="ChEBI" id="CHEBI:11561"/>
        <dbReference type="ChEBI" id="CHEBI:15378"/>
        <dbReference type="ChEBI" id="CHEBI:15980"/>
        <dbReference type="ChEBI" id="CHEBI:57783"/>
        <dbReference type="ChEBI" id="CHEBI:58349"/>
        <dbReference type="EC" id="1.1.1.169"/>
    </reaction>
</comment>
<accession>A0A3P3QN57</accession>
<gene>
    <name evidence="12" type="ORF">EIK76_00825</name>
</gene>
<sequence>MRYVRSANKTPIAELLSDHSGKSSAPLRVAVVGAGAIGCYLGTMLAQSSDLELIFIGRERMALEAAAYGLTAQDLDGACYQIASPCVYTEYEALRTVQLVLVTVKALDLQSLLPRLTRYLSADALVVAMQNGLAIAPLYQQFLSQPVLRAIVPFNVVKISPGFYARTTGADMIWQQSDDPRIQAVLMQLSHQGIQSKQVDDIKAAEFGKLMLNLNNAINALSDLPLQQQLLQRPYRLVLAAAIKELLELCRRLNISSYSYTSIPNRFIPLLLQTPDWLFKRLAKKMLAISPDARSSMWDDIQAGKATEIDFLNGAVVTLAEQLKLDAPVNRLLRQLVKRKEQGEPIRLCLLHAKQLLQEARRGGRH</sequence>
<keyword evidence="6" id="KW-0521">NADP</keyword>
<dbReference type="Pfam" id="PF02558">
    <property type="entry name" value="ApbA"/>
    <property type="match status" value="1"/>
</dbReference>
<evidence type="ECO:0000256" key="1">
    <source>
        <dbReference type="ARBA" id="ARBA00004994"/>
    </source>
</evidence>
<dbReference type="Proteomes" id="UP000276260">
    <property type="component" value="Unassembled WGS sequence"/>
</dbReference>
<dbReference type="InterPro" id="IPR003710">
    <property type="entry name" value="ApbA"/>
</dbReference>
<evidence type="ECO:0000256" key="5">
    <source>
        <dbReference type="ARBA" id="ARBA00022655"/>
    </source>
</evidence>
<dbReference type="UniPathway" id="UPA00028">
    <property type="reaction ID" value="UER00004"/>
</dbReference>
<dbReference type="SUPFAM" id="SSF51735">
    <property type="entry name" value="NAD(P)-binding Rossmann-fold domains"/>
    <property type="match status" value="1"/>
</dbReference>
<dbReference type="OrthoDB" id="6530772at2"/>
<dbReference type="SUPFAM" id="SSF48179">
    <property type="entry name" value="6-phosphogluconate dehydrogenase C-terminal domain-like"/>
    <property type="match status" value="1"/>
</dbReference>
<dbReference type="Gene3D" id="3.40.50.720">
    <property type="entry name" value="NAD(P)-binding Rossmann-like Domain"/>
    <property type="match status" value="1"/>
</dbReference>
<comment type="pathway">
    <text evidence="1">Cofactor biosynthesis; (R)-pantothenate biosynthesis; (R)-pantoate from 3-methyl-2-oxobutanoate: step 2/2.</text>
</comment>
<dbReference type="GO" id="GO:0008677">
    <property type="term" value="F:2-dehydropantoate 2-reductase activity"/>
    <property type="evidence" value="ECO:0007669"/>
    <property type="project" value="UniProtKB-EC"/>
</dbReference>
<evidence type="ECO:0000259" key="11">
    <source>
        <dbReference type="Pfam" id="PF08546"/>
    </source>
</evidence>
<dbReference type="EC" id="1.1.1.169" evidence="3"/>
<evidence type="ECO:0000259" key="10">
    <source>
        <dbReference type="Pfam" id="PF02558"/>
    </source>
</evidence>
<feature type="domain" description="Ketopantoate reductase N-terminal" evidence="10">
    <location>
        <begin position="29"/>
        <end position="173"/>
    </location>
</feature>
<dbReference type="PANTHER" id="PTHR43765:SF2">
    <property type="entry name" value="2-DEHYDROPANTOATE 2-REDUCTASE"/>
    <property type="match status" value="1"/>
</dbReference>
<evidence type="ECO:0000256" key="4">
    <source>
        <dbReference type="ARBA" id="ARBA00019465"/>
    </source>
</evidence>
<dbReference type="InterPro" id="IPR050838">
    <property type="entry name" value="Ketopantoate_reductase"/>
</dbReference>
<dbReference type="AlphaFoldDB" id="A0A3P3QN57"/>
<dbReference type="Gene3D" id="1.10.1040.10">
    <property type="entry name" value="N-(1-d-carboxylethyl)-l-norvaline Dehydrogenase, domain 2"/>
    <property type="match status" value="1"/>
</dbReference>
<dbReference type="InterPro" id="IPR013332">
    <property type="entry name" value="KPR_N"/>
</dbReference>
<keyword evidence="13" id="KW-1185">Reference proteome</keyword>
<evidence type="ECO:0000256" key="2">
    <source>
        <dbReference type="ARBA" id="ARBA00007870"/>
    </source>
</evidence>
<dbReference type="InterPro" id="IPR008927">
    <property type="entry name" value="6-PGluconate_DH-like_C_sf"/>
</dbReference>
<evidence type="ECO:0000313" key="12">
    <source>
        <dbReference type="EMBL" id="RRJ22661.1"/>
    </source>
</evidence>
<dbReference type="PANTHER" id="PTHR43765">
    <property type="entry name" value="2-DEHYDROPANTOATE 2-REDUCTASE-RELATED"/>
    <property type="match status" value="1"/>
</dbReference>
<evidence type="ECO:0000256" key="3">
    <source>
        <dbReference type="ARBA" id="ARBA00013014"/>
    </source>
</evidence>
<keyword evidence="7 12" id="KW-0560">Oxidoreductase</keyword>
<dbReference type="InterPro" id="IPR013752">
    <property type="entry name" value="KPA_reductase"/>
</dbReference>
<feature type="domain" description="Ketopantoate reductase C-terminal" evidence="11">
    <location>
        <begin position="201"/>
        <end position="341"/>
    </location>
</feature>
<dbReference type="InterPro" id="IPR036291">
    <property type="entry name" value="NAD(P)-bd_dom_sf"/>
</dbReference>
<keyword evidence="5" id="KW-0566">Pantothenate biosynthesis</keyword>
<evidence type="ECO:0000256" key="8">
    <source>
        <dbReference type="ARBA" id="ARBA00032024"/>
    </source>
</evidence>
<dbReference type="GO" id="GO:0050661">
    <property type="term" value="F:NADP binding"/>
    <property type="evidence" value="ECO:0007669"/>
    <property type="project" value="TreeGrafter"/>
</dbReference>
<comment type="similarity">
    <text evidence="2">Belongs to the ketopantoate reductase family.</text>
</comment>
<dbReference type="EMBL" id="RRCF01000001">
    <property type="protein sequence ID" value="RRJ22661.1"/>
    <property type="molecule type" value="Genomic_DNA"/>
</dbReference>
<dbReference type="GO" id="GO:0015940">
    <property type="term" value="P:pantothenate biosynthetic process"/>
    <property type="evidence" value="ECO:0007669"/>
    <property type="project" value="UniProtKB-UniPathway"/>
</dbReference>
<name>A0A3P3QN57_9GAMM</name>
<dbReference type="NCBIfam" id="TIGR00745">
    <property type="entry name" value="apbA_panE"/>
    <property type="match status" value="1"/>
</dbReference>
<evidence type="ECO:0000256" key="7">
    <source>
        <dbReference type="ARBA" id="ARBA00023002"/>
    </source>
</evidence>
<dbReference type="GO" id="GO:0005737">
    <property type="term" value="C:cytoplasm"/>
    <property type="evidence" value="ECO:0007669"/>
    <property type="project" value="TreeGrafter"/>
</dbReference>
<reference evidence="12 13" key="1">
    <citation type="submission" date="2018-11" db="EMBL/GenBank/DDBJ databases">
        <title>Draft genome analysis of Rheinheimera mesophila isolated from an industrial waste site.</title>
        <authorList>
            <person name="Yu Q."/>
            <person name="Qi Y."/>
            <person name="Zhang H."/>
            <person name="Lu Y."/>
            <person name="Pu J."/>
        </authorList>
    </citation>
    <scope>NUCLEOTIDE SEQUENCE [LARGE SCALE GENOMIC DNA]</scope>
    <source>
        <strain evidence="12 13">IITR13</strain>
    </source>
</reference>
<protein>
    <recommendedName>
        <fullName evidence="4">2-dehydropantoate 2-reductase</fullName>
        <ecNumber evidence="3">1.1.1.169</ecNumber>
    </recommendedName>
    <alternativeName>
        <fullName evidence="8">Ketopantoate reductase</fullName>
    </alternativeName>
</protein>
<proteinExistence type="inferred from homology"/>
<evidence type="ECO:0000313" key="13">
    <source>
        <dbReference type="Proteomes" id="UP000276260"/>
    </source>
</evidence>
<dbReference type="Pfam" id="PF08546">
    <property type="entry name" value="ApbA_C"/>
    <property type="match status" value="1"/>
</dbReference>